<feature type="non-terminal residue" evidence="9">
    <location>
        <position position="1"/>
    </location>
</feature>
<dbReference type="InterPro" id="IPR015505">
    <property type="entry name" value="Coronin"/>
</dbReference>
<dbReference type="KEGG" id="tng:GSTEN00029506G001"/>
<evidence type="ECO:0000256" key="4">
    <source>
        <dbReference type="PROSITE-ProRule" id="PRU00221"/>
    </source>
</evidence>
<organism evidence="9">
    <name type="scientific">Tetraodon nigroviridis</name>
    <name type="common">Spotted green pufferfish</name>
    <name type="synonym">Chelonodon nigroviridis</name>
    <dbReference type="NCBI Taxonomy" id="99883"/>
    <lineage>
        <taxon>Eukaryota</taxon>
        <taxon>Metazoa</taxon>
        <taxon>Chordata</taxon>
        <taxon>Craniata</taxon>
        <taxon>Vertebrata</taxon>
        <taxon>Euteleostomi</taxon>
        <taxon>Actinopterygii</taxon>
        <taxon>Neopterygii</taxon>
        <taxon>Teleostei</taxon>
        <taxon>Neoteleostei</taxon>
        <taxon>Acanthomorphata</taxon>
        <taxon>Eupercaria</taxon>
        <taxon>Tetraodontiformes</taxon>
        <taxon>Tetradontoidea</taxon>
        <taxon>Tetraodontidae</taxon>
        <taxon>Tetraodon</taxon>
    </lineage>
</organism>
<feature type="repeat" description="WD" evidence="4">
    <location>
        <begin position="502"/>
        <end position="544"/>
    </location>
</feature>
<dbReference type="AlphaFoldDB" id="Q4RSX7"/>
<feature type="compositionally biased region" description="Basic and acidic residues" evidence="7">
    <location>
        <begin position="177"/>
        <end position="186"/>
    </location>
</feature>
<evidence type="ECO:0000256" key="6">
    <source>
        <dbReference type="SAM" id="Coils"/>
    </source>
</evidence>
<feature type="repeat" description="WD" evidence="4">
    <location>
        <begin position="552"/>
        <end position="594"/>
    </location>
</feature>
<comment type="similarity">
    <text evidence="5">Belongs to the WD repeat coronin family.</text>
</comment>
<dbReference type="Pfam" id="PF08953">
    <property type="entry name" value="DUF1899"/>
    <property type="match status" value="1"/>
</dbReference>
<dbReference type="Pfam" id="PF16300">
    <property type="entry name" value="WD40_4"/>
    <property type="match status" value="1"/>
</dbReference>
<feature type="compositionally biased region" description="Acidic residues" evidence="7">
    <location>
        <begin position="1"/>
        <end position="10"/>
    </location>
</feature>
<feature type="region of interest" description="Disordered" evidence="7">
    <location>
        <begin position="1"/>
        <end position="133"/>
    </location>
</feature>
<feature type="compositionally biased region" description="Polar residues" evidence="7">
    <location>
        <begin position="31"/>
        <end position="50"/>
    </location>
</feature>
<name>Q4RSX7_TETNG</name>
<dbReference type="PROSITE" id="PS00678">
    <property type="entry name" value="WD_REPEATS_1"/>
    <property type="match status" value="1"/>
</dbReference>
<evidence type="ECO:0000313" key="9">
    <source>
        <dbReference type="EMBL" id="CAG08505.1"/>
    </source>
</evidence>
<dbReference type="Pfam" id="PF00400">
    <property type="entry name" value="WD40"/>
    <property type="match status" value="3"/>
</dbReference>
<dbReference type="InterPro" id="IPR015048">
    <property type="entry name" value="DUF1899"/>
</dbReference>
<gene>
    <name evidence="9" type="ORF">GSTENG00029506001</name>
</gene>
<evidence type="ECO:0000256" key="5">
    <source>
        <dbReference type="RuleBase" id="RU280818"/>
    </source>
</evidence>
<keyword evidence="3 6" id="KW-0175">Coiled coil</keyword>
<proteinExistence type="inferred from homology"/>
<keyword evidence="2 5" id="KW-0677">Repeat</keyword>
<dbReference type="PROSITE" id="PS50294">
    <property type="entry name" value="WD_REPEATS_REGION"/>
    <property type="match status" value="2"/>
</dbReference>
<accession>Q4RSX7</accession>
<reference evidence="9" key="1">
    <citation type="journal article" date="2004" name="Nature">
        <title>Genome duplication in the teleost fish Tetraodon nigroviridis reveals the early vertebrate proto-karyotype.</title>
        <authorList>
            <person name="Jaillon O."/>
            <person name="Aury J.-M."/>
            <person name="Brunet F."/>
            <person name="Petit J.-L."/>
            <person name="Stange-Thomann N."/>
            <person name="Mauceli E."/>
            <person name="Bouneau L."/>
            <person name="Fischer C."/>
            <person name="Ozouf-Costaz C."/>
            <person name="Bernot A."/>
            <person name="Nicaud S."/>
            <person name="Jaffe D."/>
            <person name="Fisher S."/>
            <person name="Lutfalla G."/>
            <person name="Dossat C."/>
            <person name="Segurens B."/>
            <person name="Dasilva C."/>
            <person name="Salanoubat M."/>
            <person name="Levy M."/>
            <person name="Boudet N."/>
            <person name="Castellano S."/>
            <person name="Anthouard V."/>
            <person name="Jubin C."/>
            <person name="Castelli V."/>
            <person name="Katinka M."/>
            <person name="Vacherie B."/>
            <person name="Biemont C."/>
            <person name="Skalli Z."/>
            <person name="Cattolico L."/>
            <person name="Poulain J."/>
            <person name="De Berardinis V."/>
            <person name="Cruaud C."/>
            <person name="Duprat S."/>
            <person name="Brottier P."/>
            <person name="Coutanceau J.-P."/>
            <person name="Gouzy J."/>
            <person name="Parra G."/>
            <person name="Lardier G."/>
            <person name="Chapple C."/>
            <person name="McKernan K.J."/>
            <person name="McEwan P."/>
            <person name="Bosak S."/>
            <person name="Kellis M."/>
            <person name="Volff J.-N."/>
            <person name="Guigo R."/>
            <person name="Zody M.C."/>
            <person name="Mesirov J."/>
            <person name="Lindblad-Toh K."/>
            <person name="Birren B."/>
            <person name="Nusbaum C."/>
            <person name="Kahn D."/>
            <person name="Robinson-Rechavi M."/>
            <person name="Laudet V."/>
            <person name="Schachter V."/>
            <person name="Quetier F."/>
            <person name="Saurin W."/>
            <person name="Scarpelli C."/>
            <person name="Wincker P."/>
            <person name="Lander E.S."/>
            <person name="Weissenbach J."/>
            <person name="Roest Crollius H."/>
        </authorList>
    </citation>
    <scope>NUCLEOTIDE SEQUENCE [LARGE SCALE GENOMIC DNA]</scope>
</reference>
<evidence type="ECO:0000256" key="3">
    <source>
        <dbReference type="ARBA" id="ARBA00023054"/>
    </source>
</evidence>
<sequence length="898" mass="98672">MDENSQEGEAADNNQHIKEQASDSSPGLRFQTATENKGANSLTNATSARAESSKDNESTAGVKIPTGGDEQGVPEKSNGKAGVAQDSLVRQHVGNTGSDQPSDNLVKRNEDKTPGRDDPQDLPKPRPVSGLIKETVQLHEKLLHQEWSKPAEVKVDEQGQSVKVAQMKAAFDLVQKSPDRSLERKPSVRKGAPLSPWTKKRMDENSQEGEAADNNQHIKGQASDSSPGLRFQTATENKGANSLTNATSARAESSKDNESTAGVKIPTGGDEQGVPEKSNGKAGVAQDSLVRQHVGNTGSDQPSDNLVKRNEDKTPGRDDPQDLPKPRPVSGLIKETVQLHEKLLHQEWSKPAEVKVDEQGQSVKVAQMKAAFDLAQKSPDRSLERKPSVRKDMKRVVRQSKFRHVFGQAAKNDQCYDDIRVSKVTWDSALCSVNPKFVAIIVDASGGGAFLVLPLNKEEGKCNPSLLCRSASKPSFSLNRQTATIPNWSSLTGRIDKSYPTVCGHTGPVLDIEWCPHNDQVIASGSEDCTVMVWQIPENGLVTPMPEPVVVLEGHSKRVGIISWHPTARNVLLSAGVDNQIIIWNVGTGQAMISLEDMHPDVIYSVAWNRNGSLICTSCKDKSIRIIDPRKEAIVAEKEKAHEGSRPMRAIFLSDGNVLTTGFSRLSERQLALWNVQNMEEPMNVTEMDSSNGVFLPFYDPDSSVVYLCGKGDSSIRYFEITDEAPYIHYLNSYSSKEPQRGMGYMPKRGLDVNKCEIARFFKLHERKCEPVVMTVPRKSDLFQDDLYPDTAGPDPALEAEEWFDGQDGEPIYISLKNGYVPGKNRELKVVKKNILDSKVTKNADSPSPAVKAASSTPSIKSEAKLDEILKEIKSLRDLVNSQEKRIIQLEDQISKIA</sequence>
<reference evidence="9" key="2">
    <citation type="submission" date="2004-02" db="EMBL/GenBank/DDBJ databases">
        <authorList>
            <consortium name="Genoscope"/>
            <consortium name="Whitehead Institute Centre for Genome Research"/>
        </authorList>
    </citation>
    <scope>NUCLEOTIDE SEQUENCE</scope>
</reference>
<feature type="compositionally biased region" description="Polar residues" evidence="7">
    <location>
        <begin position="213"/>
        <end position="251"/>
    </location>
</feature>
<dbReference type="InterPro" id="IPR001680">
    <property type="entry name" value="WD40_rpt"/>
</dbReference>
<dbReference type="PANTHER" id="PTHR10856:SF10">
    <property type="entry name" value="CORONIN-1C"/>
    <property type="match status" value="1"/>
</dbReference>
<feature type="compositionally biased region" description="Polar residues" evidence="7">
    <location>
        <begin position="294"/>
        <end position="304"/>
    </location>
</feature>
<dbReference type="SMART" id="SM00320">
    <property type="entry name" value="WD40"/>
    <property type="match status" value="3"/>
</dbReference>
<dbReference type="GO" id="GO:0007015">
    <property type="term" value="P:actin filament organization"/>
    <property type="evidence" value="ECO:0007669"/>
    <property type="project" value="TreeGrafter"/>
</dbReference>
<feature type="region of interest" description="Disordered" evidence="7">
    <location>
        <begin position="172"/>
        <end position="330"/>
    </location>
</feature>
<dbReference type="GO" id="GO:0051015">
    <property type="term" value="F:actin filament binding"/>
    <property type="evidence" value="ECO:0007669"/>
    <property type="project" value="TreeGrafter"/>
</dbReference>
<evidence type="ECO:0000256" key="1">
    <source>
        <dbReference type="ARBA" id="ARBA00022574"/>
    </source>
</evidence>
<evidence type="ECO:0000256" key="7">
    <source>
        <dbReference type="SAM" id="MobiDB-lite"/>
    </source>
</evidence>
<dbReference type="SMART" id="SM01167">
    <property type="entry name" value="DUF1900"/>
    <property type="match status" value="1"/>
</dbReference>
<dbReference type="SUPFAM" id="SSF50978">
    <property type="entry name" value="WD40 repeat-like"/>
    <property type="match status" value="1"/>
</dbReference>
<dbReference type="InterPro" id="IPR015943">
    <property type="entry name" value="WD40/YVTN_repeat-like_dom_sf"/>
</dbReference>
<protein>
    <recommendedName>
        <fullName evidence="5">Coronin</fullName>
    </recommendedName>
</protein>
<dbReference type="Gene3D" id="2.130.10.10">
    <property type="entry name" value="YVTN repeat-like/Quinoprotein amine dehydrogenase"/>
    <property type="match status" value="2"/>
</dbReference>
<dbReference type="InterPro" id="IPR019775">
    <property type="entry name" value="WD40_repeat_CS"/>
</dbReference>
<dbReference type="SMART" id="SM01166">
    <property type="entry name" value="DUF1899"/>
    <property type="match status" value="1"/>
</dbReference>
<feature type="repeat" description="WD" evidence="4">
    <location>
        <begin position="596"/>
        <end position="637"/>
    </location>
</feature>
<feature type="coiled-coil region" evidence="6">
    <location>
        <begin position="866"/>
        <end position="893"/>
    </location>
</feature>
<dbReference type="FunFam" id="2.130.10.10:FF:000003">
    <property type="entry name" value="Coronin"/>
    <property type="match status" value="1"/>
</dbReference>
<feature type="compositionally biased region" description="Polar residues" evidence="7">
    <location>
        <begin position="93"/>
        <end position="103"/>
    </location>
</feature>
<evidence type="ECO:0000256" key="2">
    <source>
        <dbReference type="ARBA" id="ARBA00022737"/>
    </source>
</evidence>
<dbReference type="PANTHER" id="PTHR10856">
    <property type="entry name" value="CORONIN"/>
    <property type="match status" value="1"/>
</dbReference>
<dbReference type="InterPro" id="IPR036322">
    <property type="entry name" value="WD40_repeat_dom_sf"/>
</dbReference>
<dbReference type="OrthoDB" id="1850764at2759"/>
<dbReference type="PROSITE" id="PS50082">
    <property type="entry name" value="WD_REPEATS_2"/>
    <property type="match status" value="3"/>
</dbReference>
<keyword evidence="1 4" id="KW-0853">WD repeat</keyword>
<comment type="caution">
    <text evidence="9">The sequence shown here is derived from an EMBL/GenBank/DDBJ whole genome shotgun (WGS) entry which is preliminary data.</text>
</comment>
<evidence type="ECO:0000259" key="8">
    <source>
        <dbReference type="SMART" id="SM01166"/>
    </source>
</evidence>
<feature type="compositionally biased region" description="Basic and acidic residues" evidence="7">
    <location>
        <begin position="105"/>
        <end position="124"/>
    </location>
</feature>
<feature type="compositionally biased region" description="Basic and acidic residues" evidence="7">
    <location>
        <begin position="306"/>
        <end position="325"/>
    </location>
</feature>
<feature type="domain" description="DUF1899" evidence="8">
    <location>
        <begin position="395"/>
        <end position="459"/>
    </location>
</feature>
<dbReference type="GO" id="GO:0001755">
    <property type="term" value="P:neural crest cell migration"/>
    <property type="evidence" value="ECO:0007669"/>
    <property type="project" value="TreeGrafter"/>
</dbReference>
<dbReference type="EMBL" id="CAAE01014999">
    <property type="protein sequence ID" value="CAG08505.1"/>
    <property type="molecule type" value="Genomic_DNA"/>
</dbReference>